<comment type="caution">
    <text evidence="2">The sequence shown here is derived from an EMBL/GenBank/DDBJ whole genome shotgun (WGS) entry which is preliminary data.</text>
</comment>
<feature type="compositionally biased region" description="Polar residues" evidence="1">
    <location>
        <begin position="142"/>
        <end position="153"/>
    </location>
</feature>
<feature type="compositionally biased region" description="Low complexity" evidence="1">
    <location>
        <begin position="193"/>
        <end position="205"/>
    </location>
</feature>
<dbReference type="Proteomes" id="UP000193144">
    <property type="component" value="Unassembled WGS sequence"/>
</dbReference>
<evidence type="ECO:0000256" key="1">
    <source>
        <dbReference type="SAM" id="MobiDB-lite"/>
    </source>
</evidence>
<dbReference type="AlphaFoldDB" id="A0A1Y1YKL3"/>
<evidence type="ECO:0000313" key="3">
    <source>
        <dbReference type="Proteomes" id="UP000193144"/>
    </source>
</evidence>
<keyword evidence="3" id="KW-1185">Reference proteome</keyword>
<feature type="region of interest" description="Disordered" evidence="1">
    <location>
        <begin position="119"/>
        <end position="153"/>
    </location>
</feature>
<evidence type="ECO:0000313" key="2">
    <source>
        <dbReference type="EMBL" id="ORX98532.1"/>
    </source>
</evidence>
<feature type="compositionally biased region" description="Polar residues" evidence="1">
    <location>
        <begin position="124"/>
        <end position="135"/>
    </location>
</feature>
<accession>A0A1Y1YKL3</accession>
<proteinExistence type="predicted"/>
<name>A0A1Y1YKL3_9PLEO</name>
<sequence length="224" mass="24447">MMDGREQPRQPSDAIGPRRVNQVDDRPARRPAILVRLAGAGARAACEVQALLGTASLALAVRRFKKACRIVVEGRAQGIHRLQRRRTDGLIARARICRGLLLAAGCCFSLRSRNVSRRAGRLRQSGQALTPQSAQLRGRLARNQSNQKRPLGRQTLSAVWQGEDGDEIDDVNSVQHQQHRQQEKASASRFTPSVSAGQSAVSQAGRPAGKRRQPAKASGLFARI</sequence>
<feature type="region of interest" description="Disordered" evidence="1">
    <location>
        <begin position="177"/>
        <end position="224"/>
    </location>
</feature>
<protein>
    <submittedName>
        <fullName evidence="2">Uncharacterized protein</fullName>
    </submittedName>
</protein>
<feature type="region of interest" description="Disordered" evidence="1">
    <location>
        <begin position="1"/>
        <end position="24"/>
    </location>
</feature>
<dbReference type="EMBL" id="MCFA01000213">
    <property type="protein sequence ID" value="ORX98532.1"/>
    <property type="molecule type" value="Genomic_DNA"/>
</dbReference>
<gene>
    <name evidence="2" type="ORF">BCR34DRAFT_606904</name>
</gene>
<reference evidence="2 3" key="1">
    <citation type="submission" date="2016-07" db="EMBL/GenBank/DDBJ databases">
        <title>Pervasive Adenine N6-methylation of Active Genes in Fungi.</title>
        <authorList>
            <consortium name="DOE Joint Genome Institute"/>
            <person name="Mondo S.J."/>
            <person name="Dannebaum R.O."/>
            <person name="Kuo R.C."/>
            <person name="Labutti K."/>
            <person name="Haridas S."/>
            <person name="Kuo A."/>
            <person name="Salamov A."/>
            <person name="Ahrendt S.R."/>
            <person name="Lipzen A."/>
            <person name="Sullivan W."/>
            <person name="Andreopoulos W.B."/>
            <person name="Clum A."/>
            <person name="Lindquist E."/>
            <person name="Daum C."/>
            <person name="Ramamoorthy G.K."/>
            <person name="Gryganskyi A."/>
            <person name="Culley D."/>
            <person name="Magnuson J.K."/>
            <person name="James T.Y."/>
            <person name="O'Malley M.A."/>
            <person name="Stajich J.E."/>
            <person name="Spatafora J.W."/>
            <person name="Visel A."/>
            <person name="Grigoriev I.V."/>
        </authorList>
    </citation>
    <scope>NUCLEOTIDE SEQUENCE [LARGE SCALE GENOMIC DNA]</scope>
    <source>
        <strain evidence="2 3">CBS 115471</strain>
    </source>
</reference>
<organism evidence="2 3">
    <name type="scientific">Clohesyomyces aquaticus</name>
    <dbReference type="NCBI Taxonomy" id="1231657"/>
    <lineage>
        <taxon>Eukaryota</taxon>
        <taxon>Fungi</taxon>
        <taxon>Dikarya</taxon>
        <taxon>Ascomycota</taxon>
        <taxon>Pezizomycotina</taxon>
        <taxon>Dothideomycetes</taxon>
        <taxon>Pleosporomycetidae</taxon>
        <taxon>Pleosporales</taxon>
        <taxon>Lindgomycetaceae</taxon>
        <taxon>Clohesyomyces</taxon>
    </lineage>
</organism>